<evidence type="ECO:0000313" key="3">
    <source>
        <dbReference type="Proteomes" id="UP000315289"/>
    </source>
</evidence>
<feature type="region of interest" description="Disordered" evidence="1">
    <location>
        <begin position="51"/>
        <end position="81"/>
    </location>
</feature>
<organism evidence="2 3">
    <name type="scientific">Candidatus Nitrosocosmicus arcticus</name>
    <dbReference type="NCBI Taxonomy" id="2035267"/>
    <lineage>
        <taxon>Archaea</taxon>
        <taxon>Nitrososphaerota</taxon>
        <taxon>Nitrososphaeria</taxon>
        <taxon>Nitrososphaerales</taxon>
        <taxon>Nitrososphaeraceae</taxon>
        <taxon>Candidatus Nitrosocosmicus</taxon>
    </lineage>
</organism>
<evidence type="ECO:0000256" key="1">
    <source>
        <dbReference type="SAM" id="MobiDB-lite"/>
    </source>
</evidence>
<dbReference type="EMBL" id="VOAH01000010">
    <property type="protein sequence ID" value="TVP39942.1"/>
    <property type="molecule type" value="Genomic_DNA"/>
</dbReference>
<reference evidence="2 3" key="1">
    <citation type="journal article" date="2019" name="Front. Microbiol.">
        <title>Ammonia Oxidation by the Arctic Terrestrial Thaumarchaeote Candidatus Nitrosocosmicus arcticus Is Stimulated by Increasing Temperatures.</title>
        <authorList>
            <person name="Alves R.J.E."/>
            <person name="Kerou M."/>
            <person name="Zappe A."/>
            <person name="Bittner R."/>
            <person name="Abby S.S."/>
            <person name="Schmidt H.A."/>
            <person name="Pfeifer K."/>
            <person name="Schleper C."/>
        </authorList>
    </citation>
    <scope>NUCLEOTIDE SEQUENCE [LARGE SCALE GENOMIC DNA]</scope>
    <source>
        <strain evidence="2 3">Kfb</strain>
    </source>
</reference>
<gene>
    <name evidence="2" type="ORF">NARC_100003</name>
</gene>
<protein>
    <submittedName>
        <fullName evidence="2">Uncharacterized protein</fullName>
    </submittedName>
</protein>
<proteinExistence type="predicted"/>
<keyword evidence="3" id="KW-1185">Reference proteome</keyword>
<comment type="caution">
    <text evidence="2">The sequence shown here is derived from an EMBL/GenBank/DDBJ whole genome shotgun (WGS) entry which is preliminary data.</text>
</comment>
<name>A0A557STL0_9ARCH</name>
<feature type="compositionally biased region" description="Basic and acidic residues" evidence="1">
    <location>
        <begin position="67"/>
        <end position="81"/>
    </location>
</feature>
<evidence type="ECO:0000313" key="2">
    <source>
        <dbReference type="EMBL" id="TVP39942.1"/>
    </source>
</evidence>
<sequence length="137" mass="16220">MKDLRNRINKKINKNYNQRQKILTEIKQALDIDFNKISTYSSEIEIFSHSRDPSAESKLDSQNNKKINNEREVKPSNDTKERPFFKIDLPDSIIGSQRFYYKGVELSNLTIEELNNLKKDLDFILKEIEKEIDKLLI</sequence>
<dbReference type="Proteomes" id="UP000315289">
    <property type="component" value="Unassembled WGS sequence"/>
</dbReference>
<dbReference type="AlphaFoldDB" id="A0A557STL0"/>
<dbReference type="OrthoDB" id="11958at2157"/>
<accession>A0A557STL0</accession>
<dbReference type="RefSeq" id="WP_144732205.1">
    <property type="nucleotide sequence ID" value="NZ_ML675586.1"/>
</dbReference>